<dbReference type="AlphaFoldDB" id="A0A1G4PVH1"/>
<dbReference type="RefSeq" id="WP_090643680.1">
    <property type="nucleotide sequence ID" value="NZ_CBCRYE010000001.1"/>
</dbReference>
<name>A0A1G4PVH1_9CAUL</name>
<keyword evidence="2" id="KW-1185">Reference proteome</keyword>
<sequence>MSTFADIGLRAPPHAIYETRDRVAFAPDSVLIFGHFETRSHLPESWVSQLSQQRIFQVAEGSDFGQIRIEGEIDEDLSLRENSKFRGWLNNLPATTVYLDITGLGHHLWMPILRMLLEGGKVVQCLYTEPGEYTYSSNPRPGDFYDLSEKMRGFRPIPTFARIPSRGRPAGLLIPLLGFEGVRFKHLVEVIEPNDKDIYPIIGVPGFEIDYPFHTFEGNADPLRSTRAWQRVDYVDASCPFSLFSLIERMRQDHPGRAIQVATIGTKPHALGAMLYAMRDDTCEILYDHPVRKQGRTHGSGKCHVYDISTFWRTGH</sequence>
<gene>
    <name evidence="1" type="ORF">SAMN02927928_0692</name>
</gene>
<dbReference type="OrthoDB" id="1492425at2"/>
<proteinExistence type="predicted"/>
<protein>
    <submittedName>
        <fullName evidence="1">Uncharacterized protein</fullName>
    </submittedName>
</protein>
<evidence type="ECO:0000313" key="1">
    <source>
        <dbReference type="EMBL" id="SCW36227.1"/>
    </source>
</evidence>
<accession>A0A1G4PVH1</accession>
<evidence type="ECO:0000313" key="2">
    <source>
        <dbReference type="Proteomes" id="UP000199150"/>
    </source>
</evidence>
<reference evidence="2" key="1">
    <citation type="submission" date="2016-10" db="EMBL/GenBank/DDBJ databases">
        <authorList>
            <person name="Varghese N."/>
            <person name="Submissions S."/>
        </authorList>
    </citation>
    <scope>NUCLEOTIDE SEQUENCE [LARGE SCALE GENOMIC DNA]</scope>
    <source>
        <strain evidence="2">CGMCC 1.3431</strain>
    </source>
</reference>
<dbReference type="STRING" id="260084.SAMN02927928_0692"/>
<dbReference type="Proteomes" id="UP000199150">
    <property type="component" value="Unassembled WGS sequence"/>
</dbReference>
<dbReference type="EMBL" id="FMTS01000001">
    <property type="protein sequence ID" value="SCW36227.1"/>
    <property type="molecule type" value="Genomic_DNA"/>
</dbReference>
<organism evidence="1 2">
    <name type="scientific">Asticcacaulis taihuensis</name>
    <dbReference type="NCBI Taxonomy" id="260084"/>
    <lineage>
        <taxon>Bacteria</taxon>
        <taxon>Pseudomonadati</taxon>
        <taxon>Pseudomonadota</taxon>
        <taxon>Alphaproteobacteria</taxon>
        <taxon>Caulobacterales</taxon>
        <taxon>Caulobacteraceae</taxon>
        <taxon>Asticcacaulis</taxon>
    </lineage>
</organism>